<comment type="caution">
    <text evidence="6">The sequence shown here is derived from an EMBL/GenBank/DDBJ whole genome shotgun (WGS) entry which is preliminary data.</text>
</comment>
<feature type="domain" description="Teneurin-like YD-shell" evidence="5">
    <location>
        <begin position="1718"/>
        <end position="1911"/>
    </location>
</feature>
<dbReference type="PANTHER" id="PTHR32305">
    <property type="match status" value="1"/>
</dbReference>
<dbReference type="Pfam" id="PF01841">
    <property type="entry name" value="Transglut_core"/>
    <property type="match status" value="1"/>
</dbReference>
<dbReference type="Pfam" id="PF20148">
    <property type="entry name" value="DUF6531"/>
    <property type="match status" value="1"/>
</dbReference>
<evidence type="ECO:0000256" key="2">
    <source>
        <dbReference type="SAM" id="MobiDB-lite"/>
    </source>
</evidence>
<feature type="domain" description="Teneurin-like YD-shell" evidence="5">
    <location>
        <begin position="1543"/>
        <end position="1660"/>
    </location>
</feature>
<feature type="domain" description="Transglutaminase-like" evidence="3">
    <location>
        <begin position="206"/>
        <end position="337"/>
    </location>
</feature>
<evidence type="ECO:0000313" key="7">
    <source>
        <dbReference type="Proteomes" id="UP000544134"/>
    </source>
</evidence>
<dbReference type="NCBIfam" id="TIGR01643">
    <property type="entry name" value="YD_repeat_2x"/>
    <property type="match status" value="5"/>
</dbReference>
<dbReference type="InterPro" id="IPR002931">
    <property type="entry name" value="Transglutaminase-like"/>
</dbReference>
<evidence type="ECO:0000313" key="6">
    <source>
        <dbReference type="EMBL" id="NMM01405.1"/>
    </source>
</evidence>
<proteinExistence type="predicted"/>
<dbReference type="InterPro" id="IPR031325">
    <property type="entry name" value="RHS_repeat"/>
</dbReference>
<evidence type="ECO:0000259" key="5">
    <source>
        <dbReference type="Pfam" id="PF25023"/>
    </source>
</evidence>
<evidence type="ECO:0000259" key="3">
    <source>
        <dbReference type="Pfam" id="PF01841"/>
    </source>
</evidence>
<gene>
    <name evidence="6" type="ORF">HHL24_26110</name>
</gene>
<dbReference type="PANTHER" id="PTHR32305:SF15">
    <property type="entry name" value="PROTEIN RHSA-RELATED"/>
    <property type="match status" value="1"/>
</dbReference>
<dbReference type="Gene3D" id="2.180.10.10">
    <property type="entry name" value="RHS repeat-associated core"/>
    <property type="match status" value="3"/>
</dbReference>
<feature type="region of interest" description="Disordered" evidence="2">
    <location>
        <begin position="64"/>
        <end position="83"/>
    </location>
</feature>
<dbReference type="InterPro" id="IPR045351">
    <property type="entry name" value="DUF6531"/>
</dbReference>
<keyword evidence="1" id="KW-0677">Repeat</keyword>
<dbReference type="SUPFAM" id="SSF54001">
    <property type="entry name" value="Cysteine proteinases"/>
    <property type="match status" value="1"/>
</dbReference>
<dbReference type="Proteomes" id="UP000544134">
    <property type="component" value="Unassembled WGS sequence"/>
</dbReference>
<organism evidence="6 7">
    <name type="scientific">Paraburkholderia polaris</name>
    <dbReference type="NCBI Taxonomy" id="2728848"/>
    <lineage>
        <taxon>Bacteria</taxon>
        <taxon>Pseudomonadati</taxon>
        <taxon>Pseudomonadota</taxon>
        <taxon>Betaproteobacteria</taxon>
        <taxon>Burkholderiales</taxon>
        <taxon>Burkholderiaceae</taxon>
        <taxon>Paraburkholderia</taxon>
    </lineage>
</organism>
<keyword evidence="7" id="KW-1185">Reference proteome</keyword>
<reference evidence="6 7" key="1">
    <citation type="submission" date="2020-04" db="EMBL/GenBank/DDBJ databases">
        <title>Paraburkholderia sp. RP-4-7 isolated from soil.</title>
        <authorList>
            <person name="Dahal R.H."/>
        </authorList>
    </citation>
    <scope>NUCLEOTIDE SEQUENCE [LARGE SCALE GENOMIC DNA]</scope>
    <source>
        <strain evidence="6 7">RP-4-7</strain>
    </source>
</reference>
<feature type="domain" description="DUF6531" evidence="4">
    <location>
        <begin position="795"/>
        <end position="857"/>
    </location>
</feature>
<sequence length="2075" mass="223329">MPEAAYVEIRATSRRAARKRESVRLVVLTALTGMLALFFGTAEAGNVEFSRTTPVVVDKDAAANAQQTQQQPLIRRGRESSTASAPKLLRAAPAQSGVEFAPQPNSLRAVMPPVTEAEATAHDEQVARELPTGINANGAIETLPKLDLQRAHAAAEGVHLQNFEQPKKGLLRGAGITGANGIVSNDAPPGPASIDELARALRYNPDLIYQFVRNNIEIDPVRGIHKGALGAVLDNQGSAFDQAQLMVSLLRTSGYDARFVRGVIKLSAQQFADWYGVPASNACAVLNLMGQTQVPVYSISATQAGSCPGLNAAMTEISIEHLWVKANIGGTWYTFDPSYKPHTVKSGVDLNVAAGYNAASFLKNATTGATVTPDLVRSLNRTGIRSDLQTSATNLASWIRKNKPTATLSDIIGGKAITPFYGGAVRQTQNPLLDTRWNAEEWTDIPAGFKPTVRVVYQGIDQTFTSDAIYGKRLTITYNASNQPVLKLDGQTIGAPGSAVAPGADSVVSFIVWHNAYPNADSDHAFDQHIKGGGTYLIVNGWGPTGRGLSQSYLKYLENVRAAGNADTSEPVLGASLGVMGAQWVSQTTASASITDRLANAYSVQQHQVGVAGFYNGPYVDLPSNMSSTVQMAGDTNLEKAVFDSNGMHLSILESTAVNQTSGVSAVSTVKLLDMAMSQGQTIYNTGGGHYSNVIQPALANCQAHLGNFQSYLNQGYRLLIPGNCQLTENSWKGVGYFVLGTGKVRLLGASISGGYSGGYFTMPTSAPVYNVAAINNSQSPQGITFYSGPALSAGDPIDMVHGNFLYEHLDLKTGYGDAPDSLNFQRFYSSGMKNQSGALGKGWTHNYDIRLRTASDGFLGLGDRLALDAVGTIVEHKASLDLLNDQLAPAEKFLSAVVAQRWFGDQLVDNTRIATFGLNSDVFVRLPDGSFSSPPGKAVLLSLNGATTYYTTLSGGKYLFSLGNAYRYDQPDGKAINFTWNGDVLTRVDNNVGRSLTLTYSNNRLQSVNSPLQTVRYAYDGNDNLASATDPDGFTTRFEYDQPGRMTKFYQPSLPYTAVVTNTYDTLARVRTQTSAAGNLFNYYFAGYRSEEVGPGGSSRTHYLDGEGNLVQVGDPMGNWTIKDYDGQNRLVRETRPEGNRTEFAYDDATCAMSGTGYVRGCTHNIVTVSRYPKPGTGDPVLTDRFTYDQTSGKVSTATDARGQVTRTLYTAVGQVYSVTRPAVNGVAPSVTVGYESVTPAGSGNYQPLYRPVRVTEKIDATRSTATTISYAADYTPSITTQDAGGQAIKTVTTFDNEGRLLTSKRDGMATVTNTYDKRGNVIRTNANLLASDEVITYDSDSREISRGVAIDGGAMVKCKSYNPMGDVDLVWGPAKTAGVTTCPVRTVPTPMTGTAYDDHHRPYRVTRYLGSTEGSNRVTETVYNADDSVKSIRKAVGTSLEQSYVSYTYNPNGTVALTTDAKGNTTVNVYDGHDRLYRTHYPLDGQPGMGDANNYDQYTWDANGNLIAHRKRDGQTVEQSFDALNRLATRTFPGGVGNVQYSYDLRSLKTASQYSDGSHTITNSYDGLGQLTQTSAAGKTLRYTYDAAGNVTDTAWPDGFHVTTKYDGYGRPTQMLENGTQNLAKYTYDALNRRTQVDLGNGTRTEVAYDSQGGVSNLNHRFTSSAEDWLASFTRNQVGEIRQTRVTTSQYANPPQVWDATLKTNALNQYTGGWSDAFTYDRNGNLTGEGIWQYSYDLDNRMKTAYRRGTDARLGYDAEGRLVRLTYNEVDTNLLYDGQNLAAEYDAAGAMKFRYVFGPGVDAPLVQYEGAGTNAKMFLYADHQGSIVSSANSAGATIDSVKYGPFGETTGTQPFSRFLYTGQHYVARLGLYYYKARMYSPALGRFLQTDPVGSAADLNLYAYVGNNPVNFTDPNGESPVSDVVKAIIKTFEPGPFATKSLPATGTKVTASESKAVTEIGKEAGCHICGSSDPGTTSGKFVGDHMPPTSIAAGQSQRLFPSCMTCSNTQGGYLSGIAKTATVAVASVTSTVTQAATAIWNGIKDDPLGSVFYTLQSTQLGDGTLKHRPSASGF</sequence>
<dbReference type="NCBIfam" id="TIGR03696">
    <property type="entry name" value="Rhs_assc_core"/>
    <property type="match status" value="1"/>
</dbReference>
<dbReference type="InterPro" id="IPR006530">
    <property type="entry name" value="YD"/>
</dbReference>
<dbReference type="InterPro" id="IPR050708">
    <property type="entry name" value="T6SS_VgrG/RHS"/>
</dbReference>
<dbReference type="EMBL" id="JABBGJ010000030">
    <property type="protein sequence ID" value="NMM01405.1"/>
    <property type="molecule type" value="Genomic_DNA"/>
</dbReference>
<dbReference type="RefSeq" id="WP_169488240.1">
    <property type="nucleotide sequence ID" value="NZ_JABBGJ010000030.1"/>
</dbReference>
<dbReference type="InterPro" id="IPR038765">
    <property type="entry name" value="Papain-like_cys_pep_sf"/>
</dbReference>
<accession>A0A848INP5</accession>
<evidence type="ECO:0000259" key="4">
    <source>
        <dbReference type="Pfam" id="PF20148"/>
    </source>
</evidence>
<dbReference type="Pfam" id="PF25023">
    <property type="entry name" value="TEN_YD-shell"/>
    <property type="match status" value="2"/>
</dbReference>
<evidence type="ECO:0000256" key="1">
    <source>
        <dbReference type="ARBA" id="ARBA00022737"/>
    </source>
</evidence>
<name>A0A848INP5_9BURK</name>
<dbReference type="InterPro" id="IPR056823">
    <property type="entry name" value="TEN-like_YD-shell"/>
</dbReference>
<dbReference type="Pfam" id="PF05593">
    <property type="entry name" value="RHS_repeat"/>
    <property type="match status" value="2"/>
</dbReference>
<evidence type="ECO:0008006" key="8">
    <source>
        <dbReference type="Google" id="ProtNLM"/>
    </source>
</evidence>
<dbReference type="Gene3D" id="3.10.620.30">
    <property type="match status" value="1"/>
</dbReference>
<protein>
    <recommendedName>
        <fullName evidence="8">Rhs family protein</fullName>
    </recommendedName>
</protein>
<dbReference type="InterPro" id="IPR022385">
    <property type="entry name" value="Rhs_assc_core"/>
</dbReference>